<evidence type="ECO:0000256" key="8">
    <source>
        <dbReference type="ARBA" id="ARBA00049336"/>
    </source>
</evidence>
<evidence type="ECO:0000256" key="7">
    <source>
        <dbReference type="ARBA" id="ARBA00022842"/>
    </source>
</evidence>
<evidence type="ECO:0000256" key="4">
    <source>
        <dbReference type="ARBA" id="ARBA00022679"/>
    </source>
</evidence>
<feature type="domain" description="Nucleotidyl transferase" evidence="9">
    <location>
        <begin position="3"/>
        <end position="238"/>
    </location>
</feature>
<gene>
    <name evidence="10" type="ORF">E2C06_01200</name>
</gene>
<evidence type="ECO:0000256" key="1">
    <source>
        <dbReference type="ARBA" id="ARBA00001946"/>
    </source>
</evidence>
<evidence type="ECO:0000313" key="10">
    <source>
        <dbReference type="EMBL" id="TDH64590.1"/>
    </source>
</evidence>
<dbReference type="GO" id="GO:0046872">
    <property type="term" value="F:metal ion binding"/>
    <property type="evidence" value="ECO:0007669"/>
    <property type="project" value="UniProtKB-KW"/>
</dbReference>
<dbReference type="Gene3D" id="3.90.550.10">
    <property type="entry name" value="Spore Coat Polysaccharide Biosynthesis Protein SpsA, Chain A"/>
    <property type="match status" value="1"/>
</dbReference>
<dbReference type="InterPro" id="IPR005835">
    <property type="entry name" value="NTP_transferase_dom"/>
</dbReference>
<proteinExistence type="inferred from homology"/>
<dbReference type="SUPFAM" id="SSF53448">
    <property type="entry name" value="Nucleotide-diphospho-sugar transferases"/>
    <property type="match status" value="1"/>
</dbReference>
<dbReference type="InterPro" id="IPR005907">
    <property type="entry name" value="G1P_thy_trans_s"/>
</dbReference>
<keyword evidence="6" id="KW-0479">Metal-binding</keyword>
<comment type="cofactor">
    <cofactor evidence="1">
        <name>Mg(2+)</name>
        <dbReference type="ChEBI" id="CHEBI:18420"/>
    </cofactor>
</comment>
<reference evidence="10 11" key="1">
    <citation type="journal article" date="2016" name="J. Microbiol.">
        <title>Dankookia rubra gen. nov., sp. nov., an alphaproteobacterium isolated from sediment of a shallow stream.</title>
        <authorList>
            <person name="Kim W.H."/>
            <person name="Kim D.H."/>
            <person name="Kang K."/>
            <person name="Ahn T.Y."/>
        </authorList>
    </citation>
    <scope>NUCLEOTIDE SEQUENCE [LARGE SCALE GENOMIC DNA]</scope>
    <source>
        <strain evidence="10 11">JCM30602</strain>
    </source>
</reference>
<dbReference type="PANTHER" id="PTHR43532:SF1">
    <property type="entry name" value="GLUCOSE-1-PHOSPHATE THYMIDYLYLTRANSFERASE 1"/>
    <property type="match status" value="1"/>
</dbReference>
<dbReference type="Pfam" id="PF00483">
    <property type="entry name" value="NTP_transferase"/>
    <property type="match status" value="1"/>
</dbReference>
<keyword evidence="4 10" id="KW-0808">Transferase</keyword>
<dbReference type="GO" id="GO:0008879">
    <property type="term" value="F:glucose-1-phosphate thymidylyltransferase activity"/>
    <property type="evidence" value="ECO:0007669"/>
    <property type="project" value="UniProtKB-EC"/>
</dbReference>
<dbReference type="PANTHER" id="PTHR43532">
    <property type="entry name" value="GLUCOSE-1-PHOSPHATE THYMIDYLYLTRANSFERASE"/>
    <property type="match status" value="1"/>
</dbReference>
<comment type="catalytic activity">
    <reaction evidence="8">
        <text>dTTP + alpha-D-glucose 1-phosphate + H(+) = dTDP-alpha-D-glucose + diphosphate</text>
        <dbReference type="Rhea" id="RHEA:15225"/>
        <dbReference type="ChEBI" id="CHEBI:15378"/>
        <dbReference type="ChEBI" id="CHEBI:33019"/>
        <dbReference type="ChEBI" id="CHEBI:37568"/>
        <dbReference type="ChEBI" id="CHEBI:57477"/>
        <dbReference type="ChEBI" id="CHEBI:58601"/>
        <dbReference type="EC" id="2.7.7.24"/>
    </reaction>
</comment>
<evidence type="ECO:0000256" key="3">
    <source>
        <dbReference type="ARBA" id="ARBA00012461"/>
    </source>
</evidence>
<dbReference type="CDD" id="cd04181">
    <property type="entry name" value="NTP_transferase"/>
    <property type="match status" value="1"/>
</dbReference>
<comment type="similarity">
    <text evidence="2">Belongs to the glucose-1-phosphate thymidylyltransferase family.</text>
</comment>
<name>A0A4R5QM26_9PROT</name>
<dbReference type="EC" id="2.7.7.24" evidence="3"/>
<keyword evidence="11" id="KW-1185">Reference proteome</keyword>
<evidence type="ECO:0000256" key="5">
    <source>
        <dbReference type="ARBA" id="ARBA00022695"/>
    </source>
</evidence>
<evidence type="ECO:0000256" key="2">
    <source>
        <dbReference type="ARBA" id="ARBA00010480"/>
    </source>
</evidence>
<keyword evidence="5" id="KW-0548">Nucleotidyltransferase</keyword>
<dbReference type="RefSeq" id="WP_133286746.1">
    <property type="nucleotide sequence ID" value="NZ_SMSJ01000001.1"/>
</dbReference>
<accession>A0A4R5QM26</accession>
<keyword evidence="7" id="KW-0460">Magnesium</keyword>
<comment type="caution">
    <text evidence="10">The sequence shown here is derived from an EMBL/GenBank/DDBJ whole genome shotgun (WGS) entry which is preliminary data.</text>
</comment>
<evidence type="ECO:0000256" key="6">
    <source>
        <dbReference type="ARBA" id="ARBA00022723"/>
    </source>
</evidence>
<dbReference type="InterPro" id="IPR029044">
    <property type="entry name" value="Nucleotide-diphossugar_trans"/>
</dbReference>
<sequence>MWGIIPAAGLGSRIQPLAFSKELLPVGSRLEGGVERPRAVSEHLIERMLAAGVDKICFVIAPGKSDIINYYGSRIGGASIAYVVQQEPSGLCDALFCALPLIRPEEPVVVGLPDTIWFPEAALAPLPDDVFSFLLFPVERPEFFDAVVTDAAGRVETIEVKRRDARSHWIWGAFKLPGSVLHELHSLWQEPGRGDEYMGTLVNAWLARGGAARGVRAGEVYVDVGTLNGYREAVSLLAQRPGPRESGAVPFRVLQQRATEAARIHAVR</sequence>
<evidence type="ECO:0000259" key="9">
    <source>
        <dbReference type="Pfam" id="PF00483"/>
    </source>
</evidence>
<dbReference type="EMBL" id="SMSJ01000001">
    <property type="protein sequence ID" value="TDH64590.1"/>
    <property type="molecule type" value="Genomic_DNA"/>
</dbReference>
<protein>
    <recommendedName>
        <fullName evidence="3">glucose-1-phosphate thymidylyltransferase</fullName>
        <ecNumber evidence="3">2.7.7.24</ecNumber>
    </recommendedName>
</protein>
<dbReference type="OrthoDB" id="527131at2"/>
<dbReference type="Proteomes" id="UP000295096">
    <property type="component" value="Unassembled WGS sequence"/>
</dbReference>
<organism evidence="10 11">
    <name type="scientific">Dankookia rubra</name>
    <dbReference type="NCBI Taxonomy" id="1442381"/>
    <lineage>
        <taxon>Bacteria</taxon>
        <taxon>Pseudomonadati</taxon>
        <taxon>Pseudomonadota</taxon>
        <taxon>Alphaproteobacteria</taxon>
        <taxon>Acetobacterales</taxon>
        <taxon>Roseomonadaceae</taxon>
        <taxon>Dankookia</taxon>
    </lineage>
</organism>
<dbReference type="AlphaFoldDB" id="A0A4R5QM26"/>
<evidence type="ECO:0000313" key="11">
    <source>
        <dbReference type="Proteomes" id="UP000295096"/>
    </source>
</evidence>